<feature type="domain" description="Glucose-methanol-choline oxidoreductase N-terminal" evidence="2">
    <location>
        <begin position="315"/>
        <end position="329"/>
    </location>
</feature>
<dbReference type="InterPro" id="IPR036188">
    <property type="entry name" value="FAD/NAD-bd_sf"/>
</dbReference>
<dbReference type="Proteomes" id="UP001652700">
    <property type="component" value="Unplaced"/>
</dbReference>
<reference evidence="3" key="1">
    <citation type="submission" date="2025-05" db="UniProtKB">
        <authorList>
            <consortium name="EnsemblMetazoa"/>
        </authorList>
    </citation>
    <scope>IDENTIFICATION</scope>
</reference>
<dbReference type="Gene3D" id="3.30.560.10">
    <property type="entry name" value="Glucose Oxidase, domain 3"/>
    <property type="match status" value="1"/>
</dbReference>
<dbReference type="PANTHER" id="PTHR11552">
    <property type="entry name" value="GLUCOSE-METHANOL-CHOLINE GMC OXIDOREDUCTASE"/>
    <property type="match status" value="1"/>
</dbReference>
<dbReference type="SUPFAM" id="SSF51905">
    <property type="entry name" value="FAD/NAD(P)-binding domain"/>
    <property type="match status" value="1"/>
</dbReference>
<dbReference type="SUPFAM" id="SSF54373">
    <property type="entry name" value="FAD-linked reductases, C-terminal domain"/>
    <property type="match status" value="1"/>
</dbReference>
<protein>
    <recommendedName>
        <fullName evidence="2">Glucose-methanol-choline oxidoreductase N-terminal domain-containing protein</fullName>
    </recommendedName>
</protein>
<keyword evidence="4" id="KW-1185">Reference proteome</keyword>
<dbReference type="Pfam" id="PF00732">
    <property type="entry name" value="GMC_oxred_N"/>
    <property type="match status" value="1"/>
</dbReference>
<accession>A0ABM5KYK6</accession>
<dbReference type="PROSITE" id="PS00624">
    <property type="entry name" value="GMC_OXRED_2"/>
    <property type="match status" value="1"/>
</dbReference>
<dbReference type="Pfam" id="PF05199">
    <property type="entry name" value="GMC_oxred_C"/>
    <property type="match status" value="1"/>
</dbReference>
<name>A0ABM5KYK6_DIAVI</name>
<dbReference type="InterPro" id="IPR007867">
    <property type="entry name" value="GMC_OxRtase_C"/>
</dbReference>
<dbReference type="PANTHER" id="PTHR11552:SF217">
    <property type="entry name" value="GLUCOSE DEHYDROGENASE [FAD, QUINONE]"/>
    <property type="match status" value="1"/>
</dbReference>
<proteinExistence type="inferred from homology"/>
<dbReference type="InterPro" id="IPR000172">
    <property type="entry name" value="GMC_OxRdtase_N"/>
</dbReference>
<evidence type="ECO:0000259" key="2">
    <source>
        <dbReference type="PROSITE" id="PS00624"/>
    </source>
</evidence>
<organism evidence="3 4">
    <name type="scientific">Diabrotica virgifera virgifera</name>
    <name type="common">western corn rootworm</name>
    <dbReference type="NCBI Taxonomy" id="50390"/>
    <lineage>
        <taxon>Eukaryota</taxon>
        <taxon>Metazoa</taxon>
        <taxon>Ecdysozoa</taxon>
        <taxon>Arthropoda</taxon>
        <taxon>Hexapoda</taxon>
        <taxon>Insecta</taxon>
        <taxon>Pterygota</taxon>
        <taxon>Neoptera</taxon>
        <taxon>Endopterygota</taxon>
        <taxon>Coleoptera</taxon>
        <taxon>Polyphaga</taxon>
        <taxon>Cucujiformia</taxon>
        <taxon>Chrysomeloidea</taxon>
        <taxon>Chrysomelidae</taxon>
        <taxon>Galerucinae</taxon>
        <taxon>Diabroticina</taxon>
        <taxon>Diabroticites</taxon>
        <taxon>Diabrotica</taxon>
    </lineage>
</organism>
<evidence type="ECO:0000256" key="1">
    <source>
        <dbReference type="ARBA" id="ARBA00010790"/>
    </source>
</evidence>
<sequence length="613" mass="67762">MAVCGCSDPGYYGPYLGNNCGAGSFIVFMSLVDAIIRNTCDISDVCGRVQAREEPDSTYDFIVIGGGSGGSAVTGRLAENKRSRVLLIEAGVDEPETYQVPALLLKYYNNPLLDWNYHTSDEPVACQAKNGSCTWLRAKILGGCSVINGMMFTTGTPPDFDKRWSGEDIKGWTWNDVLPFFRKFEHNLQPSEYDSHYHGYSGPVTVSNQYYLHDIAKAIVKGAAEAGFPISKDLNGKDYTGFANPQSFIKDGVRVSMAKAYLRPQRNNPNLHVMLNSTATRILFNKNKKAYAVEFVYNNQTFTVKAKKEIILAAGTMNSPKILLQSGVGPKDALDAVGIQQIHNLPGVGQNLSNHVAFSMNYWVNSTVDHRIITWQTLQDYLNRRTGPLASSGLAVTSRVPSKYTTADDPDIQMFFSLSQTTCSPDGQVDEAADPADPQKPQHVSISAVNLHTKSRGRITLMSNDPLAPPHMVGNYLTVKEDEDRLIDGIRLVQKLVNSATLRDTWQFVYDNVTQGSCADNNTWDSDDYWRCAIRYNTGGENHQASTLRMGSTDDEWSVVDEELRVIGVHNLRVADASAMPVVTSSNTNAPIVMIAERCADFINQRWGHYGKN</sequence>
<comment type="similarity">
    <text evidence="1">Belongs to the GMC oxidoreductase family.</text>
</comment>
<evidence type="ECO:0000313" key="4">
    <source>
        <dbReference type="Proteomes" id="UP001652700"/>
    </source>
</evidence>
<dbReference type="GeneID" id="114340667"/>
<dbReference type="PIRSF" id="PIRSF000137">
    <property type="entry name" value="Alcohol_oxidase"/>
    <property type="match status" value="1"/>
</dbReference>
<dbReference type="Gene3D" id="3.50.50.60">
    <property type="entry name" value="FAD/NAD(P)-binding domain"/>
    <property type="match status" value="1"/>
</dbReference>
<evidence type="ECO:0000313" key="3">
    <source>
        <dbReference type="EnsemblMetazoa" id="XP_050515274.1"/>
    </source>
</evidence>
<dbReference type="InterPro" id="IPR012132">
    <property type="entry name" value="GMC_OxRdtase"/>
</dbReference>
<dbReference type="EnsemblMetazoa" id="XM_050659317.1">
    <property type="protein sequence ID" value="XP_050515274.1"/>
    <property type="gene ID" value="LOC114340667"/>
</dbReference>
<dbReference type="RefSeq" id="XP_050515274.1">
    <property type="nucleotide sequence ID" value="XM_050659317.1"/>
</dbReference>